<feature type="transmembrane region" description="Helical" evidence="5">
    <location>
        <begin position="65"/>
        <end position="83"/>
    </location>
</feature>
<protein>
    <submittedName>
        <fullName evidence="6">Sporulation protein YtaF</fullName>
    </submittedName>
</protein>
<dbReference type="Pfam" id="PF02659">
    <property type="entry name" value="Mntp"/>
    <property type="match status" value="2"/>
</dbReference>
<organism evidence="6 7">
    <name type="scientific">Symbiobacterium terraclitae</name>
    <dbReference type="NCBI Taxonomy" id="557451"/>
    <lineage>
        <taxon>Bacteria</taxon>
        <taxon>Bacillati</taxon>
        <taxon>Bacillota</taxon>
        <taxon>Clostridia</taxon>
        <taxon>Eubacteriales</taxon>
        <taxon>Symbiobacteriaceae</taxon>
        <taxon>Symbiobacterium</taxon>
    </lineage>
</organism>
<dbReference type="InterPro" id="IPR003810">
    <property type="entry name" value="Mntp/YtaF"/>
</dbReference>
<evidence type="ECO:0000256" key="1">
    <source>
        <dbReference type="ARBA" id="ARBA00022475"/>
    </source>
</evidence>
<dbReference type="EMBL" id="JAGGLG010000001">
    <property type="protein sequence ID" value="MBP2016862.1"/>
    <property type="molecule type" value="Genomic_DNA"/>
</dbReference>
<keyword evidence="1" id="KW-1003">Cell membrane</keyword>
<evidence type="ECO:0000256" key="3">
    <source>
        <dbReference type="ARBA" id="ARBA00022989"/>
    </source>
</evidence>
<evidence type="ECO:0000256" key="5">
    <source>
        <dbReference type="SAM" id="Phobius"/>
    </source>
</evidence>
<dbReference type="InterPro" id="IPR014205">
    <property type="entry name" value="Spore_YtaF"/>
</dbReference>
<proteinExistence type="predicted"/>
<name>A0ABS4JMU4_9FIRM</name>
<evidence type="ECO:0000313" key="7">
    <source>
        <dbReference type="Proteomes" id="UP001519289"/>
    </source>
</evidence>
<feature type="transmembrane region" description="Helical" evidence="5">
    <location>
        <begin position="165"/>
        <end position="185"/>
    </location>
</feature>
<accession>A0ABS4JMU4</accession>
<feature type="transmembrane region" description="Helical" evidence="5">
    <location>
        <begin position="197"/>
        <end position="214"/>
    </location>
</feature>
<comment type="caution">
    <text evidence="6">The sequence shown here is derived from an EMBL/GenBank/DDBJ whole genome shotgun (WGS) entry which is preliminary data.</text>
</comment>
<keyword evidence="2 5" id="KW-0812">Transmembrane</keyword>
<gene>
    <name evidence="6" type="ORF">J2Z79_000235</name>
</gene>
<evidence type="ECO:0000256" key="4">
    <source>
        <dbReference type="ARBA" id="ARBA00023136"/>
    </source>
</evidence>
<dbReference type="PANTHER" id="PTHR35529:SF2">
    <property type="entry name" value="SPORULATION PROTEIN YTAF-RELATED"/>
    <property type="match status" value="1"/>
</dbReference>
<feature type="transmembrane region" description="Helical" evidence="5">
    <location>
        <begin position="38"/>
        <end position="59"/>
    </location>
</feature>
<feature type="transmembrane region" description="Helical" evidence="5">
    <location>
        <begin position="6"/>
        <end position="26"/>
    </location>
</feature>
<evidence type="ECO:0000256" key="2">
    <source>
        <dbReference type="ARBA" id="ARBA00022692"/>
    </source>
</evidence>
<keyword evidence="7" id="KW-1185">Reference proteome</keyword>
<reference evidence="6 7" key="1">
    <citation type="submission" date="2021-03" db="EMBL/GenBank/DDBJ databases">
        <title>Genomic Encyclopedia of Type Strains, Phase IV (KMG-IV): sequencing the most valuable type-strain genomes for metagenomic binning, comparative biology and taxonomic classification.</title>
        <authorList>
            <person name="Goeker M."/>
        </authorList>
    </citation>
    <scope>NUCLEOTIDE SEQUENCE [LARGE SCALE GENOMIC DNA]</scope>
    <source>
        <strain evidence="6 7">DSM 27138</strain>
    </source>
</reference>
<dbReference type="NCBIfam" id="TIGR02840">
    <property type="entry name" value="spore_YtaF"/>
    <property type="match status" value="1"/>
</dbReference>
<dbReference type="Proteomes" id="UP001519289">
    <property type="component" value="Unassembled WGS sequence"/>
</dbReference>
<evidence type="ECO:0000313" key="6">
    <source>
        <dbReference type="EMBL" id="MBP2016862.1"/>
    </source>
</evidence>
<feature type="transmembrane region" description="Helical" evidence="5">
    <location>
        <begin position="139"/>
        <end position="159"/>
    </location>
</feature>
<keyword evidence="4 5" id="KW-0472">Membrane</keyword>
<keyword evidence="3 5" id="KW-1133">Transmembrane helix</keyword>
<dbReference type="PANTHER" id="PTHR35529">
    <property type="entry name" value="MANGANESE EFFLUX PUMP MNTP-RELATED"/>
    <property type="match status" value="1"/>
</dbReference>
<sequence length="216" mass="22335">MDAVSLVLLALAVSLDSLMAGLLYGLRGLRLPWEAAAIVSLATGLLLAASMGAGGMVAGRLAPQLAHRMGAAILALTGIWIIFQTVRSRPGAVPPARDPAPLHRVWRLRLGSVGIVVEILREPAAADLDRSGHINAHEALLLGLALALDSTAAGLGAALTGFSPVGLPLAAACATFVLLTAGSRLAHRLPLRLNGRWAALHGVLLTLLGLYRMLGR</sequence>